<reference evidence="2" key="1">
    <citation type="submission" date="2023-04" db="EMBL/GenBank/DDBJ databases">
        <title>Phytophthora fragariaefolia NBRC 109709.</title>
        <authorList>
            <person name="Ichikawa N."/>
            <person name="Sato H."/>
            <person name="Tonouchi N."/>
        </authorList>
    </citation>
    <scope>NUCLEOTIDE SEQUENCE</scope>
    <source>
        <strain evidence="2">NBRC 109709</strain>
    </source>
</reference>
<accession>A0A9W6TW65</accession>
<feature type="compositionally biased region" description="Basic and acidic residues" evidence="1">
    <location>
        <begin position="719"/>
        <end position="739"/>
    </location>
</feature>
<organism evidence="2 3">
    <name type="scientific">Phytophthora fragariaefolia</name>
    <dbReference type="NCBI Taxonomy" id="1490495"/>
    <lineage>
        <taxon>Eukaryota</taxon>
        <taxon>Sar</taxon>
        <taxon>Stramenopiles</taxon>
        <taxon>Oomycota</taxon>
        <taxon>Peronosporomycetes</taxon>
        <taxon>Peronosporales</taxon>
        <taxon>Peronosporaceae</taxon>
        <taxon>Phytophthora</taxon>
    </lineage>
</organism>
<comment type="caution">
    <text evidence="2">The sequence shown here is derived from an EMBL/GenBank/DDBJ whole genome shotgun (WGS) entry which is preliminary data.</text>
</comment>
<sequence length="1793" mass="195574">MAAIDAAPPGRWAFLYPWCRVLGGKLHLEGRTAENSARWEYHWVVVRLPHAPEQAGANALRRIQEALDLLARVALMDNAAWRALLVQQCRVPRDEDDPPLDGELCPRFRFVFNEKFVEPGALSPADVCKRFFVTASNQRASGDYLEARQALAEVEASLSRKTRRDADEKTRVPFELQFELVTLPDDALETHLRDLNATLGLLQTQQSLESVVGGLLPLELESIRLDVGGVNMSWSLTQRLTRLLNSGLPFSLFAFFLKKASEDNYSEIQGNVGRFLRTVVCGQGQRSDGDDAMQGGVTTLSVGCHDCDEWQFAALCSAIGSASVTKHLRLYGVFRMSDTAEVRKWKWQWLTYALFRTSTDSSVEKVLITAAQLTREDTLAISVAIHSNAPPAILVGQGAREEYLLNHHDWRRVTTGHFVEGTELTLLDPEQDGNGAGRSSSIHLEADSWLHIVSDDNDHSDVVLPGFGIARVAKLPAHQVELHQQPQHDPATVLKALTLSLGAHPGDGGGHVLAAFLELVGAPLQSLALTAEELEREALRFSAQLVERVIAEAVDAPDVADASEAATRGSSADAESVRTEDFAGDEPFEEPSSTAAELQPAELAEMDAAQQQQATPEPEEPEHEAEHAEKTPPKKSAAKGGARRSDSLAQLETKSPSPVRTLVHHLEEHDEAAPTTHRTPSAAKLDLSGASPVKHVVKHLEGHLEEEQNPLDSLKVRTKRDFFSDKQRSISVSEEREKYNAQIAKQEADAKKQLQSPAKKPSPVSRKSSAMSSVRNMASRFEKKAEQSLDNLSFRTVRSFFPTEKSVRVGAEKQKYEAMEKEKQAKEAEAFSTPTKPKESAGLTANRTPEPHARRYTITDAENPNVRGIAHRFETRANSVVAAPVRTIDTFIVADSEASVRVSAEKAKYENQVKTSAPTKRTIDTFIIADSEASVRVSAEKAKFENQVKRSAPAKRTIDTFIVADSEACVRVSAEKAKFEALEKQVMTAAPAVRTIDTFIVPEGEASVRVSAEKAKFESPEKQVKAAVRTIDTFIVPESEASVRVSAEKAKFELLEKEMLTAAPAVRTIDTFIVPENEASVRVSAEKAKFESLDKQNTGPAVRTIDSFIVPENEASVRVSAEKAKFESLEKNSAGPVVRTIDTFIVPESEVSIRVAAEKAKLEALEKQKQKELEAQAAIEKQKLERAQLLAASEKAKSEEASEATETATHNEATAAEGVDESKVTETEVVEKAEEGAVAEEVQVPEAVEETAKVNTVETDKEASAKDEGAEADVIKVVEETESVEEAKTIEAVQLTEEPEKPANEDTGLEEATTEADMTQVSEVDVVKVAEVTEEIEVAPETEVVQETQVVHTANIEVEQEAEVIKTAEIEVVDDVQDAEVTKTVEIVEDAKENELTTEAEVAKEIDETMISNEIDSVVDATQEVKDVEVTTETEVAEDAKVAEVKVTEKLQEATSEVVEGVKETGDEIEEVKETKVVKEIEVVEEAKEAEPVVVEDVKGADAVTVTEVTDQVEDGKETEAVEAAKVVEETQVTKEAEEAQAIEAPKGSEVEETEVVKEVEEVKQTKVAEVVEETEEVLQVEAAAVVEEAEEVQQTEVAEVAEKSEAAKESEEVKVEVTEAAQQTERAAVTEEIKDTIVVNEAAAVRETVNVEAVVEKTTEQTKVENVVKGGEQASTAEEETTAATTNASQEQVPYAPDLTIPVVEVIVERQTFGDVASTAQHVHWLSMPPSASPALARLHTVLNDQNPLTAYALYPPPSPSSHSTDDDELPLPHIPTSEPPEPVAGDAPTST</sequence>
<feature type="compositionally biased region" description="Polar residues" evidence="1">
    <location>
        <begin position="647"/>
        <end position="658"/>
    </location>
</feature>
<feature type="region of interest" description="Disordered" evidence="1">
    <location>
        <begin position="824"/>
        <end position="847"/>
    </location>
</feature>
<evidence type="ECO:0000313" key="2">
    <source>
        <dbReference type="EMBL" id="GMF21167.1"/>
    </source>
</evidence>
<feature type="region of interest" description="Disordered" evidence="1">
    <location>
        <begin position="1191"/>
        <end position="1223"/>
    </location>
</feature>
<feature type="compositionally biased region" description="Low complexity" evidence="1">
    <location>
        <begin position="1204"/>
        <end position="1217"/>
    </location>
</feature>
<evidence type="ECO:0000256" key="1">
    <source>
        <dbReference type="SAM" id="MobiDB-lite"/>
    </source>
</evidence>
<feature type="region of interest" description="Disordered" evidence="1">
    <location>
        <begin position="1754"/>
        <end position="1793"/>
    </location>
</feature>
<feature type="region of interest" description="Disordered" evidence="1">
    <location>
        <begin position="560"/>
        <end position="777"/>
    </location>
</feature>
<protein>
    <submittedName>
        <fullName evidence="2">Unnamed protein product</fullName>
    </submittedName>
</protein>
<feature type="region of interest" description="Disordered" evidence="1">
    <location>
        <begin position="1296"/>
        <end position="1318"/>
    </location>
</feature>
<evidence type="ECO:0000313" key="3">
    <source>
        <dbReference type="Proteomes" id="UP001165121"/>
    </source>
</evidence>
<keyword evidence="3" id="KW-1185">Reference proteome</keyword>
<dbReference type="Proteomes" id="UP001165121">
    <property type="component" value="Unassembled WGS sequence"/>
</dbReference>
<feature type="region of interest" description="Disordered" evidence="1">
    <location>
        <begin position="1670"/>
        <end position="1692"/>
    </location>
</feature>
<feature type="compositionally biased region" description="Polar residues" evidence="1">
    <location>
        <begin position="765"/>
        <end position="776"/>
    </location>
</feature>
<feature type="compositionally biased region" description="Low complexity" evidence="1">
    <location>
        <begin position="1673"/>
        <end position="1692"/>
    </location>
</feature>
<proteinExistence type="predicted"/>
<gene>
    <name evidence="2" type="ORF">Pfra01_000273900</name>
</gene>
<dbReference type="OrthoDB" id="108594at2759"/>
<name>A0A9W6TW65_9STRA</name>
<dbReference type="EMBL" id="BSXT01000219">
    <property type="protein sequence ID" value="GMF21167.1"/>
    <property type="molecule type" value="Genomic_DNA"/>
</dbReference>